<reference evidence="1" key="1">
    <citation type="journal article" date="2013" name="Genome Biol.">
        <title>Reference genomes and transcriptomes of Nicotiana sylvestris and Nicotiana tomentosiformis.</title>
        <authorList>
            <person name="Sierro N."/>
            <person name="Battey J.N."/>
            <person name="Ouadi S."/>
            <person name="Bovet L."/>
            <person name="Goepfert S."/>
            <person name="Bakaher N."/>
            <person name="Peitsch M.C."/>
            <person name="Ivanov N.V."/>
        </authorList>
    </citation>
    <scope>NUCLEOTIDE SEQUENCE [LARGE SCALE GENOMIC DNA]</scope>
</reference>
<protein>
    <submittedName>
        <fullName evidence="2">Uncharacterized protein LOC104235105</fullName>
    </submittedName>
</protein>
<dbReference type="eggNOG" id="KOG1075">
    <property type="taxonomic scope" value="Eukaryota"/>
</dbReference>
<sequence>METRVKEHNFKRITKAITPDWEGINNYQYAQNGRVWVLGDPRWYSVKLIKVGAQYVHCQLTDNLGKIDCLIIVVYRHNTIEQRKALWADIHNLAANITTLWLIGGDFNTVLYSQDRLMGNPITYSETQDFASCIQTLQLNELLWKGDYYTWSNKQDETDRIRSRIDRMFGNFEWMIQWGQVQNEYDLPQISDHSPMLLSISMNSRPGKIPFRFLNVWADHGSFVQIVQEVWEQNVTNWRMKNIWLKLKALKPRLKTLNNEVFRSITDNIDKARGELQDIQEKITTNYTDGLLEQEKTVLHQLEKWSLIKESVLKQKSRARWIKLGDSNSKYFSAMLKERNQRKQIKELTSLDGKKLNDADKIKHEIIEFYKSLMGTAAPNLPAINRKIMKQGLMLSQQ</sequence>
<dbReference type="STRING" id="4096.A0A1U7XJG0"/>
<keyword evidence="1" id="KW-1185">Reference proteome</keyword>
<gene>
    <name evidence="2" type="primary">LOC104235105</name>
</gene>
<dbReference type="PANTHER" id="PTHR33710:SF80">
    <property type="entry name" value="ENDONUCLEASE_EXONUCLEASE_PHOSPHATASE"/>
    <property type="match status" value="1"/>
</dbReference>
<accession>A0A1U7XJG0</accession>
<evidence type="ECO:0000313" key="1">
    <source>
        <dbReference type="Proteomes" id="UP000189701"/>
    </source>
</evidence>
<organism evidence="1 2">
    <name type="scientific">Nicotiana sylvestris</name>
    <name type="common">Wood tobacco</name>
    <name type="synonym">South American tobacco</name>
    <dbReference type="NCBI Taxonomy" id="4096"/>
    <lineage>
        <taxon>Eukaryota</taxon>
        <taxon>Viridiplantae</taxon>
        <taxon>Streptophyta</taxon>
        <taxon>Embryophyta</taxon>
        <taxon>Tracheophyta</taxon>
        <taxon>Spermatophyta</taxon>
        <taxon>Magnoliopsida</taxon>
        <taxon>eudicotyledons</taxon>
        <taxon>Gunneridae</taxon>
        <taxon>Pentapetalae</taxon>
        <taxon>asterids</taxon>
        <taxon>lamiids</taxon>
        <taxon>Solanales</taxon>
        <taxon>Solanaceae</taxon>
        <taxon>Nicotianoideae</taxon>
        <taxon>Nicotianeae</taxon>
        <taxon>Nicotiana</taxon>
    </lineage>
</organism>
<dbReference type="Proteomes" id="UP000189701">
    <property type="component" value="Unplaced"/>
</dbReference>
<dbReference type="Gene3D" id="3.60.10.10">
    <property type="entry name" value="Endonuclease/exonuclease/phosphatase"/>
    <property type="match status" value="1"/>
</dbReference>
<reference evidence="2" key="2">
    <citation type="submission" date="2025-08" db="UniProtKB">
        <authorList>
            <consortium name="RefSeq"/>
        </authorList>
    </citation>
    <scope>IDENTIFICATION</scope>
    <source>
        <tissue evidence="2">Leaf</tissue>
    </source>
</reference>
<dbReference type="AlphaFoldDB" id="A0A1U7XJG0"/>
<evidence type="ECO:0000313" key="2">
    <source>
        <dbReference type="RefSeq" id="XP_009787084.1"/>
    </source>
</evidence>
<dbReference type="InterPro" id="IPR036691">
    <property type="entry name" value="Endo/exonu/phosph_ase_sf"/>
</dbReference>
<dbReference type="PANTHER" id="PTHR33710">
    <property type="entry name" value="BNAC02G09200D PROTEIN"/>
    <property type="match status" value="1"/>
</dbReference>
<dbReference type="RefSeq" id="XP_009787084.1">
    <property type="nucleotide sequence ID" value="XM_009788782.1"/>
</dbReference>
<dbReference type="OrthoDB" id="1742140at2759"/>
<proteinExistence type="predicted"/>
<dbReference type="SUPFAM" id="SSF56219">
    <property type="entry name" value="DNase I-like"/>
    <property type="match status" value="1"/>
</dbReference>
<name>A0A1U7XJG0_NICSY</name>